<accession>A0A2A5CFQ9</accession>
<dbReference type="Proteomes" id="UP000228987">
    <property type="component" value="Unassembled WGS sequence"/>
</dbReference>
<dbReference type="Pfam" id="PF13545">
    <property type="entry name" value="HTH_Crp_2"/>
    <property type="match status" value="1"/>
</dbReference>
<dbReference type="InterPro" id="IPR018490">
    <property type="entry name" value="cNMP-bd_dom_sf"/>
</dbReference>
<evidence type="ECO:0000256" key="2">
    <source>
        <dbReference type="ARBA" id="ARBA00023125"/>
    </source>
</evidence>
<proteinExistence type="predicted"/>
<dbReference type="EMBL" id="NVWI01000002">
    <property type="protein sequence ID" value="PCJ42714.1"/>
    <property type="molecule type" value="Genomic_DNA"/>
</dbReference>
<organism evidence="6 7">
    <name type="scientific">SAR86 cluster bacterium</name>
    <dbReference type="NCBI Taxonomy" id="2030880"/>
    <lineage>
        <taxon>Bacteria</taxon>
        <taxon>Pseudomonadati</taxon>
        <taxon>Pseudomonadota</taxon>
        <taxon>Gammaproteobacteria</taxon>
        <taxon>SAR86 cluster</taxon>
    </lineage>
</organism>
<evidence type="ECO:0000256" key="1">
    <source>
        <dbReference type="ARBA" id="ARBA00023015"/>
    </source>
</evidence>
<dbReference type="AlphaFoldDB" id="A0A2A5CFQ9"/>
<dbReference type="InterPro" id="IPR036388">
    <property type="entry name" value="WH-like_DNA-bd_sf"/>
</dbReference>
<dbReference type="CDD" id="cd00092">
    <property type="entry name" value="HTH_CRP"/>
    <property type="match status" value="1"/>
</dbReference>
<dbReference type="PANTHER" id="PTHR24567:SF68">
    <property type="entry name" value="DNA-BINDING TRANSCRIPTIONAL DUAL REGULATOR CRP"/>
    <property type="match status" value="1"/>
</dbReference>
<keyword evidence="1" id="KW-0805">Transcription regulation</keyword>
<evidence type="ECO:0000259" key="4">
    <source>
        <dbReference type="PROSITE" id="PS50042"/>
    </source>
</evidence>
<dbReference type="FunFam" id="1.10.10.10:FF:000006">
    <property type="entry name" value="cAMP-activated global transcriptional regulator CRP"/>
    <property type="match status" value="1"/>
</dbReference>
<keyword evidence="3" id="KW-0804">Transcription</keyword>
<dbReference type="SUPFAM" id="SSF46785">
    <property type="entry name" value="Winged helix' DNA-binding domain"/>
    <property type="match status" value="1"/>
</dbReference>
<dbReference type="NCBIfam" id="NF008732">
    <property type="entry name" value="PRK11753.1"/>
    <property type="match status" value="1"/>
</dbReference>
<dbReference type="SMART" id="SM00419">
    <property type="entry name" value="HTH_CRP"/>
    <property type="match status" value="1"/>
</dbReference>
<dbReference type="Gene3D" id="2.60.120.10">
    <property type="entry name" value="Jelly Rolls"/>
    <property type="match status" value="1"/>
</dbReference>
<dbReference type="SUPFAM" id="SSF51206">
    <property type="entry name" value="cAMP-binding domain-like"/>
    <property type="match status" value="1"/>
</dbReference>
<dbReference type="PROSITE" id="PS51063">
    <property type="entry name" value="HTH_CRP_2"/>
    <property type="match status" value="1"/>
</dbReference>
<name>A0A2A5CFQ9_9GAMM</name>
<dbReference type="CDD" id="cd00038">
    <property type="entry name" value="CAP_ED"/>
    <property type="match status" value="1"/>
</dbReference>
<dbReference type="InterPro" id="IPR000595">
    <property type="entry name" value="cNMP-bd_dom"/>
</dbReference>
<comment type="caution">
    <text evidence="6">The sequence shown here is derived from an EMBL/GenBank/DDBJ whole genome shotgun (WGS) entry which is preliminary data.</text>
</comment>
<evidence type="ECO:0000313" key="7">
    <source>
        <dbReference type="Proteomes" id="UP000228987"/>
    </source>
</evidence>
<protein>
    <submittedName>
        <fullName evidence="6">cAMP-activated global transcriptional regulator CRP</fullName>
    </submittedName>
</protein>
<evidence type="ECO:0000313" key="6">
    <source>
        <dbReference type="EMBL" id="PCJ42714.1"/>
    </source>
</evidence>
<dbReference type="SMART" id="SM00100">
    <property type="entry name" value="cNMP"/>
    <property type="match status" value="1"/>
</dbReference>
<dbReference type="Pfam" id="PF00027">
    <property type="entry name" value="cNMP_binding"/>
    <property type="match status" value="1"/>
</dbReference>
<dbReference type="PROSITE" id="PS50042">
    <property type="entry name" value="CNMP_BINDING_3"/>
    <property type="match status" value="1"/>
</dbReference>
<dbReference type="InterPro" id="IPR012318">
    <property type="entry name" value="HTH_CRP"/>
</dbReference>
<dbReference type="InterPro" id="IPR014710">
    <property type="entry name" value="RmlC-like_jellyroll"/>
</dbReference>
<dbReference type="PANTHER" id="PTHR24567">
    <property type="entry name" value="CRP FAMILY TRANSCRIPTIONAL REGULATORY PROTEIN"/>
    <property type="match status" value="1"/>
</dbReference>
<dbReference type="GO" id="GO:0003700">
    <property type="term" value="F:DNA-binding transcription factor activity"/>
    <property type="evidence" value="ECO:0007669"/>
    <property type="project" value="TreeGrafter"/>
</dbReference>
<dbReference type="InterPro" id="IPR036390">
    <property type="entry name" value="WH_DNA-bd_sf"/>
</dbReference>
<keyword evidence="2" id="KW-0238">DNA-binding</keyword>
<dbReference type="GO" id="GO:0003677">
    <property type="term" value="F:DNA binding"/>
    <property type="evidence" value="ECO:0007669"/>
    <property type="project" value="UniProtKB-KW"/>
</dbReference>
<dbReference type="InterPro" id="IPR050397">
    <property type="entry name" value="Env_Response_Regulators"/>
</dbReference>
<feature type="domain" description="Cyclic nucleotide-binding" evidence="4">
    <location>
        <begin position="4"/>
        <end position="125"/>
    </location>
</feature>
<evidence type="ECO:0000259" key="5">
    <source>
        <dbReference type="PROSITE" id="PS51063"/>
    </source>
</evidence>
<gene>
    <name evidence="6" type="ORF">COA71_04205</name>
</gene>
<sequence length="211" mass="23924">MSLLFDNLNFPDFDNFLSKTRKYSYPSNKLIFNEGEVSETLYFILSGSISVVLTDDNNREIIIAYLSQGDFFGEMSLFDINMNRSTSVRTKENTVLAEINYENFKKYADEYPQILYVLGKQMAQRLRNTTQKVADLSFLDATGRIASALLNLSKDPSAITHPDGMQIRITRQDLGKISNCSREMAGRILKDMQNQGLVKVSGKTIVIFGTR</sequence>
<evidence type="ECO:0000256" key="3">
    <source>
        <dbReference type="ARBA" id="ARBA00023163"/>
    </source>
</evidence>
<dbReference type="Gene3D" id="1.10.10.10">
    <property type="entry name" value="Winged helix-like DNA-binding domain superfamily/Winged helix DNA-binding domain"/>
    <property type="match status" value="1"/>
</dbReference>
<feature type="domain" description="HTH crp-type" evidence="5">
    <location>
        <begin position="139"/>
        <end position="211"/>
    </location>
</feature>
<dbReference type="GO" id="GO:0005829">
    <property type="term" value="C:cytosol"/>
    <property type="evidence" value="ECO:0007669"/>
    <property type="project" value="TreeGrafter"/>
</dbReference>
<reference evidence="7" key="1">
    <citation type="submission" date="2017-08" db="EMBL/GenBank/DDBJ databases">
        <title>A dynamic microbial community with high functional redundancy inhabits the cold, oxic subseafloor aquifer.</title>
        <authorList>
            <person name="Tully B.J."/>
            <person name="Wheat C.G."/>
            <person name="Glazer B.T."/>
            <person name="Huber J.A."/>
        </authorList>
    </citation>
    <scope>NUCLEOTIDE SEQUENCE [LARGE SCALE GENOMIC DNA]</scope>
</reference>